<dbReference type="PANTHER" id="PTHR48045:SF20">
    <property type="entry name" value="UDP-RHAMNOSE:RHAMNOSYLTRANSFERASE 1"/>
    <property type="match status" value="1"/>
</dbReference>
<dbReference type="EMBL" id="JAZDWU010000002">
    <property type="protein sequence ID" value="KAL0009801.1"/>
    <property type="molecule type" value="Genomic_DNA"/>
</dbReference>
<evidence type="ECO:0000313" key="2">
    <source>
        <dbReference type="EMBL" id="KAL0009801.1"/>
    </source>
</evidence>
<reference evidence="2 3" key="1">
    <citation type="submission" date="2024-01" db="EMBL/GenBank/DDBJ databases">
        <title>A telomere-to-telomere, gap-free genome of sweet tea (Lithocarpus litseifolius).</title>
        <authorList>
            <person name="Zhou J."/>
        </authorList>
    </citation>
    <scope>NUCLEOTIDE SEQUENCE [LARGE SCALE GENOMIC DNA]</scope>
    <source>
        <strain evidence="2">Zhou-2022a</strain>
        <tissue evidence="2">Leaf</tissue>
    </source>
</reference>
<gene>
    <name evidence="2" type="ORF">SO802_004909</name>
</gene>
<feature type="region of interest" description="Disordered" evidence="1">
    <location>
        <begin position="133"/>
        <end position="220"/>
    </location>
</feature>
<dbReference type="Gene3D" id="3.40.50.2000">
    <property type="entry name" value="Glycogen Phosphorylase B"/>
    <property type="match status" value="2"/>
</dbReference>
<dbReference type="AlphaFoldDB" id="A0AAW2DM82"/>
<proteinExistence type="predicted"/>
<sequence>MVTMRFFEVMKVFQGGISSDKSDVSDIFRVVEVLDGCDIVAVRSSMEFEPEWLRVLEDLHRKPVLPVGQLPTVVYDNGDETETWLWMKDWLDKQAKGSVVFVAFGSEAKPSQEELTEIALGLEQSKLPLFLVPRARPRTHEASDDESKEEISRSGAAGLAEEDDDVGGGENADVAVEGVDGGEEGGADAEGDEGLGDLLAMKPDLPTPEKKMSPEEERRV</sequence>
<comment type="caution">
    <text evidence="2">The sequence shown here is derived from an EMBL/GenBank/DDBJ whole genome shotgun (WGS) entry which is preliminary data.</text>
</comment>
<dbReference type="Proteomes" id="UP001459277">
    <property type="component" value="Unassembled WGS sequence"/>
</dbReference>
<protein>
    <submittedName>
        <fullName evidence="2">Uncharacterized protein</fullName>
    </submittedName>
</protein>
<evidence type="ECO:0000256" key="1">
    <source>
        <dbReference type="SAM" id="MobiDB-lite"/>
    </source>
</evidence>
<name>A0AAW2DM82_9ROSI</name>
<evidence type="ECO:0000313" key="3">
    <source>
        <dbReference type="Proteomes" id="UP001459277"/>
    </source>
</evidence>
<feature type="compositionally biased region" description="Basic and acidic residues" evidence="1">
    <location>
        <begin position="207"/>
        <end position="220"/>
    </location>
</feature>
<accession>A0AAW2DM82</accession>
<dbReference type="SUPFAM" id="SSF53756">
    <property type="entry name" value="UDP-Glycosyltransferase/glycogen phosphorylase"/>
    <property type="match status" value="1"/>
</dbReference>
<dbReference type="PANTHER" id="PTHR48045">
    <property type="entry name" value="UDP-GLYCOSYLTRANSFERASE 72B1"/>
    <property type="match status" value="1"/>
</dbReference>
<organism evidence="2 3">
    <name type="scientific">Lithocarpus litseifolius</name>
    <dbReference type="NCBI Taxonomy" id="425828"/>
    <lineage>
        <taxon>Eukaryota</taxon>
        <taxon>Viridiplantae</taxon>
        <taxon>Streptophyta</taxon>
        <taxon>Embryophyta</taxon>
        <taxon>Tracheophyta</taxon>
        <taxon>Spermatophyta</taxon>
        <taxon>Magnoliopsida</taxon>
        <taxon>eudicotyledons</taxon>
        <taxon>Gunneridae</taxon>
        <taxon>Pentapetalae</taxon>
        <taxon>rosids</taxon>
        <taxon>fabids</taxon>
        <taxon>Fagales</taxon>
        <taxon>Fagaceae</taxon>
        <taxon>Lithocarpus</taxon>
    </lineage>
</organism>
<feature type="compositionally biased region" description="Acidic residues" evidence="1">
    <location>
        <begin position="180"/>
        <end position="195"/>
    </location>
</feature>
<keyword evidence="3" id="KW-1185">Reference proteome</keyword>